<proteinExistence type="predicted"/>
<organism evidence="2">
    <name type="scientific">uncultured Rubrobacteraceae bacterium</name>
    <dbReference type="NCBI Taxonomy" id="349277"/>
    <lineage>
        <taxon>Bacteria</taxon>
        <taxon>Bacillati</taxon>
        <taxon>Actinomycetota</taxon>
        <taxon>Rubrobacteria</taxon>
        <taxon>Rubrobacterales</taxon>
        <taxon>Rubrobacteraceae</taxon>
        <taxon>environmental samples</taxon>
    </lineage>
</organism>
<evidence type="ECO:0000313" key="2">
    <source>
        <dbReference type="EMBL" id="CAA9430840.1"/>
    </source>
</evidence>
<name>A0A6J4Q1Y8_9ACTN</name>
<feature type="region of interest" description="Disordered" evidence="1">
    <location>
        <begin position="62"/>
        <end position="83"/>
    </location>
</feature>
<dbReference type="EMBL" id="CADCUV010000154">
    <property type="protein sequence ID" value="CAA9430840.1"/>
    <property type="molecule type" value="Genomic_DNA"/>
</dbReference>
<sequence length="83" mass="8767">MLLSASSVPAGPRAWARSVRLLVFTGAAVVVGGPRMKAFEHLSFGNSLPGTSGERVWARIESVPETGPFPEVQEAPHGPEDGR</sequence>
<dbReference type="AlphaFoldDB" id="A0A6J4Q1Y8"/>
<accession>A0A6J4Q1Y8</accession>
<protein>
    <submittedName>
        <fullName evidence="2">Uncharacterized protein</fullName>
    </submittedName>
</protein>
<gene>
    <name evidence="2" type="ORF">AVDCRST_MAG22-3273</name>
</gene>
<reference evidence="2" key="1">
    <citation type="submission" date="2020-02" db="EMBL/GenBank/DDBJ databases">
        <authorList>
            <person name="Meier V. D."/>
        </authorList>
    </citation>
    <scope>NUCLEOTIDE SEQUENCE</scope>
    <source>
        <strain evidence="2">AVDCRST_MAG22</strain>
    </source>
</reference>
<evidence type="ECO:0000256" key="1">
    <source>
        <dbReference type="SAM" id="MobiDB-lite"/>
    </source>
</evidence>